<reference evidence="1 2" key="1">
    <citation type="journal article" date="2011" name="J. Bacteriol.">
        <title>Draft genome sequence of the polycyclic aromatic hydrocarbon-degrading, genetically engineered bioluminescent bioreporter Pseudomonas fluorescens HK44.</title>
        <authorList>
            <person name="Chauhan A."/>
            <person name="Layton A.C."/>
            <person name="Williams D.E."/>
            <person name="Smartt A.E."/>
            <person name="Ripp S."/>
            <person name="Karpinets T.V."/>
            <person name="Brown S.D."/>
            <person name="Sayler G.S."/>
        </authorList>
    </citation>
    <scope>NUCLEOTIDE SEQUENCE [LARGE SCALE GENOMIC DNA]</scope>
    <source>
        <strain evidence="1 2">HK44</strain>
    </source>
</reference>
<dbReference type="Proteomes" id="UP000022611">
    <property type="component" value="Unassembled WGS sequence"/>
</dbReference>
<proteinExistence type="predicted"/>
<name>A0A010SM99_PSEFL</name>
<dbReference type="HOGENOM" id="CLU_2344482_0_0_6"/>
<dbReference type="AlphaFoldDB" id="A0A010SM99"/>
<gene>
    <name evidence="1" type="ORF">HK44_004665</name>
</gene>
<protein>
    <submittedName>
        <fullName evidence="1">Uncharacterized protein</fullName>
    </submittedName>
</protein>
<sequence length="97" mass="11418">MSYEARRNRSGIGRLWPNIKQADRTYSWHDCARFIKRTLDAADSQPGVLAQIQLDMVHNRQQFAERCRNFVFKRKTCQTPQRLIAPWALEREATLIA</sequence>
<dbReference type="OrthoDB" id="580992at2"/>
<accession>A0A010SM99</accession>
<comment type="caution">
    <text evidence="1">The sequence shown here is derived from an EMBL/GenBank/DDBJ whole genome shotgun (WGS) entry which is preliminary data.</text>
</comment>
<organism evidence="1 2">
    <name type="scientific">Pseudomonas fluorescens HK44</name>
    <dbReference type="NCBI Taxonomy" id="1042209"/>
    <lineage>
        <taxon>Bacteria</taxon>
        <taxon>Pseudomonadati</taxon>
        <taxon>Pseudomonadota</taxon>
        <taxon>Gammaproteobacteria</taxon>
        <taxon>Pseudomonadales</taxon>
        <taxon>Pseudomonadaceae</taxon>
        <taxon>Pseudomonas</taxon>
    </lineage>
</organism>
<evidence type="ECO:0000313" key="1">
    <source>
        <dbReference type="EMBL" id="EXF94085.1"/>
    </source>
</evidence>
<evidence type="ECO:0000313" key="2">
    <source>
        <dbReference type="Proteomes" id="UP000022611"/>
    </source>
</evidence>
<dbReference type="PATRIC" id="fig|1042209.11.peg.3290"/>
<dbReference type="EMBL" id="AFOY02000015">
    <property type="protein sequence ID" value="EXF94085.1"/>
    <property type="molecule type" value="Genomic_DNA"/>
</dbReference>